<sequence>TYKAQVAFITTNLIGMWSDIMLVTTVEDAPMSPENVTVQEVTSTTIRLSWSPPPSMNGALRYYLIQWNNNISKVGDNSSDIVYRSLTDLPGYKLFNITVSACTVKCSPPSEPLLVITEIGNPSQIPAPRVKFVNTTDVMYLSWSKPSIPGGPVDYYEVKLVLADGTTNRKPQYFKHQNNSLKIPTPECKKGLQCTTKCM</sequence>
<dbReference type="Gene3D" id="2.60.40.10">
    <property type="entry name" value="Immunoglobulins"/>
    <property type="match status" value="1"/>
</dbReference>
<protein>
    <submittedName>
        <fullName evidence="2">Cytokine receptor</fullName>
    </submittedName>
</protein>
<dbReference type="PANTHER" id="PTHR46957">
    <property type="entry name" value="CYTOKINE RECEPTOR"/>
    <property type="match status" value="1"/>
</dbReference>
<feature type="domain" description="Fibronectin type-III" evidence="1">
    <location>
        <begin position="32"/>
        <end position="120"/>
    </location>
</feature>
<dbReference type="InterPro" id="IPR013783">
    <property type="entry name" value="Ig-like_fold"/>
</dbReference>
<evidence type="ECO:0000313" key="2">
    <source>
        <dbReference type="EMBL" id="JAS02155.1"/>
    </source>
</evidence>
<dbReference type="InterPro" id="IPR050713">
    <property type="entry name" value="RTP_Phos/Ushers"/>
</dbReference>
<accession>A0A171AJM3</accession>
<dbReference type="SMART" id="SM00060">
    <property type="entry name" value="FN3"/>
    <property type="match status" value="1"/>
</dbReference>
<dbReference type="Pfam" id="PF00041">
    <property type="entry name" value="fn3"/>
    <property type="match status" value="1"/>
</dbReference>
<feature type="non-terminal residue" evidence="2">
    <location>
        <position position="1"/>
    </location>
</feature>
<evidence type="ECO:0000259" key="1">
    <source>
        <dbReference type="PROSITE" id="PS50853"/>
    </source>
</evidence>
<reference evidence="2" key="1">
    <citation type="submission" date="2016-04" db="EMBL/GenBank/DDBJ databases">
        <authorList>
            <person name="Calderon-Fernandez G.M.Sr."/>
        </authorList>
    </citation>
    <scope>NUCLEOTIDE SEQUENCE</scope>
    <source>
        <strain evidence="2">Int1</strain>
        <tissue evidence="2">Integument</tissue>
    </source>
</reference>
<dbReference type="PROSITE" id="PS50853">
    <property type="entry name" value="FN3"/>
    <property type="match status" value="1"/>
</dbReference>
<proteinExistence type="predicted"/>
<dbReference type="InterPro" id="IPR036116">
    <property type="entry name" value="FN3_sf"/>
</dbReference>
<dbReference type="CDD" id="cd00063">
    <property type="entry name" value="FN3"/>
    <property type="match status" value="2"/>
</dbReference>
<dbReference type="AlphaFoldDB" id="A0A171AJM3"/>
<dbReference type="SUPFAM" id="SSF49265">
    <property type="entry name" value="Fibronectin type III"/>
    <property type="match status" value="1"/>
</dbReference>
<name>A0A171AJM3_TRIIF</name>
<dbReference type="EMBL" id="GEMB01000990">
    <property type="protein sequence ID" value="JAS02155.1"/>
    <property type="molecule type" value="Transcribed_RNA"/>
</dbReference>
<organism evidence="2">
    <name type="scientific">Triatoma infestans</name>
    <name type="common">Assassin bug</name>
    <dbReference type="NCBI Taxonomy" id="30076"/>
    <lineage>
        <taxon>Eukaryota</taxon>
        <taxon>Metazoa</taxon>
        <taxon>Ecdysozoa</taxon>
        <taxon>Arthropoda</taxon>
        <taxon>Hexapoda</taxon>
        <taxon>Insecta</taxon>
        <taxon>Pterygota</taxon>
        <taxon>Neoptera</taxon>
        <taxon>Paraneoptera</taxon>
        <taxon>Hemiptera</taxon>
        <taxon>Heteroptera</taxon>
        <taxon>Panheteroptera</taxon>
        <taxon>Cimicomorpha</taxon>
        <taxon>Reduviidae</taxon>
        <taxon>Triatominae</taxon>
        <taxon>Triatoma</taxon>
    </lineage>
</organism>
<dbReference type="GO" id="GO:0016020">
    <property type="term" value="C:membrane"/>
    <property type="evidence" value="ECO:0007669"/>
    <property type="project" value="UniProtKB-SubCell"/>
</dbReference>
<reference evidence="2" key="2">
    <citation type="journal article" date="2017" name="J. Med. Entomol.">
        <title>Transcriptome Analysis of the Triatoma infestans (Hemiptera: Reduviidae) Integument.</title>
        <authorList>
            <person name="Calderon-Fernandez G.M."/>
            <person name="Moriconi D.E."/>
            <person name="Dulbecco A.B."/>
            <person name="Juarez M.P."/>
        </authorList>
    </citation>
    <scope>NUCLEOTIDE SEQUENCE</scope>
    <source>
        <strain evidence="2">Int1</strain>
        <tissue evidence="2">Integument</tissue>
    </source>
</reference>
<dbReference type="InterPro" id="IPR003961">
    <property type="entry name" value="FN3_dom"/>
</dbReference>
<dbReference type="PANTHER" id="PTHR46957:SF3">
    <property type="entry name" value="CYTOKINE RECEPTOR"/>
    <property type="match status" value="1"/>
</dbReference>
<keyword evidence="2" id="KW-0675">Receptor</keyword>